<proteinExistence type="predicted"/>
<keyword evidence="2" id="KW-1185">Reference proteome</keyword>
<sequence>MEGSRTSSYQVDVEVTTNGHAVTNGWNGSILHETSTNGRKSTNIVYHKSFVEKIDLQELLQQKDCSVELTSEDVEFFRGVFSLFDIDGDDALNEHELEDLFSTAPENPWSEAPIVNAVEKNALGGLSVDGFLSQWALMILLNPMYGVENLIYIGYAEDPSSAIRITRKRRVDRNKKYSKRNVFQCFVFGPKEAGKTSLLNYFVGRLFIEAYKPTTEERFFSNSKESSWTRATELLIEVASHGESMGYEVPCLIVAEKDDIDPYPTAIQDSTRAFEAYVGPLLLKTAVVGVVSEWQISEAGEGALQYLKEDKWCRIDGVKSFELELFFDTNPCFKNYILTKTYEMINELT</sequence>
<protein>
    <submittedName>
        <fullName evidence="1">Uncharacterized protein</fullName>
    </submittedName>
</protein>
<dbReference type="EMBL" id="CM042017">
    <property type="protein sequence ID" value="KAI3689577.1"/>
    <property type="molecule type" value="Genomic_DNA"/>
</dbReference>
<accession>A0ACB8YWB2</accession>
<evidence type="ECO:0000313" key="2">
    <source>
        <dbReference type="Proteomes" id="UP001055811"/>
    </source>
</evidence>
<gene>
    <name evidence="1" type="ORF">L2E82_47538</name>
</gene>
<organism evidence="1 2">
    <name type="scientific">Cichorium intybus</name>
    <name type="common">Chicory</name>
    <dbReference type="NCBI Taxonomy" id="13427"/>
    <lineage>
        <taxon>Eukaryota</taxon>
        <taxon>Viridiplantae</taxon>
        <taxon>Streptophyta</taxon>
        <taxon>Embryophyta</taxon>
        <taxon>Tracheophyta</taxon>
        <taxon>Spermatophyta</taxon>
        <taxon>Magnoliopsida</taxon>
        <taxon>eudicotyledons</taxon>
        <taxon>Gunneridae</taxon>
        <taxon>Pentapetalae</taxon>
        <taxon>asterids</taxon>
        <taxon>campanulids</taxon>
        <taxon>Asterales</taxon>
        <taxon>Asteraceae</taxon>
        <taxon>Cichorioideae</taxon>
        <taxon>Cichorieae</taxon>
        <taxon>Cichoriinae</taxon>
        <taxon>Cichorium</taxon>
    </lineage>
</organism>
<evidence type="ECO:0000313" key="1">
    <source>
        <dbReference type="EMBL" id="KAI3689577.1"/>
    </source>
</evidence>
<dbReference type="Proteomes" id="UP001055811">
    <property type="component" value="Linkage Group LG09"/>
</dbReference>
<name>A0ACB8YWB2_CICIN</name>
<reference evidence="2" key="1">
    <citation type="journal article" date="2022" name="Mol. Ecol. Resour.">
        <title>The genomes of chicory, endive, great burdock and yacon provide insights into Asteraceae palaeo-polyploidization history and plant inulin production.</title>
        <authorList>
            <person name="Fan W."/>
            <person name="Wang S."/>
            <person name="Wang H."/>
            <person name="Wang A."/>
            <person name="Jiang F."/>
            <person name="Liu H."/>
            <person name="Zhao H."/>
            <person name="Xu D."/>
            <person name="Zhang Y."/>
        </authorList>
    </citation>
    <scope>NUCLEOTIDE SEQUENCE [LARGE SCALE GENOMIC DNA]</scope>
    <source>
        <strain evidence="2">cv. Punajuju</strain>
    </source>
</reference>
<reference evidence="1 2" key="2">
    <citation type="journal article" date="2022" name="Mol. Ecol. Resour.">
        <title>The genomes of chicory, endive, great burdock and yacon provide insights into Asteraceae paleo-polyploidization history and plant inulin production.</title>
        <authorList>
            <person name="Fan W."/>
            <person name="Wang S."/>
            <person name="Wang H."/>
            <person name="Wang A."/>
            <person name="Jiang F."/>
            <person name="Liu H."/>
            <person name="Zhao H."/>
            <person name="Xu D."/>
            <person name="Zhang Y."/>
        </authorList>
    </citation>
    <scope>NUCLEOTIDE SEQUENCE [LARGE SCALE GENOMIC DNA]</scope>
    <source>
        <strain evidence="2">cv. Punajuju</strain>
        <tissue evidence="1">Leaves</tissue>
    </source>
</reference>
<comment type="caution">
    <text evidence="1">The sequence shown here is derived from an EMBL/GenBank/DDBJ whole genome shotgun (WGS) entry which is preliminary data.</text>
</comment>